<dbReference type="CDD" id="cd00018">
    <property type="entry name" value="AP2"/>
    <property type="match status" value="1"/>
</dbReference>
<evidence type="ECO:0000259" key="8">
    <source>
        <dbReference type="PROSITE" id="PS51032"/>
    </source>
</evidence>
<dbReference type="PANTHER" id="PTHR31190">
    <property type="entry name" value="DNA-BINDING DOMAIN"/>
    <property type="match status" value="1"/>
</dbReference>
<dbReference type="AlphaFoldDB" id="A0A834LZ25"/>
<dbReference type="EMBL" id="WJXA01000001">
    <property type="protein sequence ID" value="KAF7153614.1"/>
    <property type="molecule type" value="Genomic_DNA"/>
</dbReference>
<dbReference type="GO" id="GO:0006952">
    <property type="term" value="P:defense response"/>
    <property type="evidence" value="ECO:0007669"/>
    <property type="project" value="UniProtKB-KW"/>
</dbReference>
<feature type="compositionally biased region" description="Basic and acidic residues" evidence="7">
    <location>
        <begin position="1"/>
        <end position="22"/>
    </location>
</feature>
<dbReference type="GO" id="GO:0009873">
    <property type="term" value="P:ethylene-activated signaling pathway"/>
    <property type="evidence" value="ECO:0007669"/>
    <property type="project" value="InterPro"/>
</dbReference>
<dbReference type="GO" id="GO:0003700">
    <property type="term" value="F:DNA-binding transcription factor activity"/>
    <property type="evidence" value="ECO:0007669"/>
    <property type="project" value="InterPro"/>
</dbReference>
<dbReference type="PANTHER" id="PTHR31190:SF488">
    <property type="entry name" value="ETHYLENE-RESPONSIVE TRANSCRIPTION FACTOR ERF096"/>
    <property type="match status" value="1"/>
</dbReference>
<gene>
    <name evidence="9" type="ORF">RHSIM_Rhsim01G0264700</name>
</gene>
<name>A0A834LZ25_RHOSS</name>
<evidence type="ECO:0000256" key="4">
    <source>
        <dbReference type="ARBA" id="ARBA00023125"/>
    </source>
</evidence>
<feature type="region of interest" description="Disordered" evidence="7">
    <location>
        <begin position="86"/>
        <end position="120"/>
    </location>
</feature>
<dbReference type="SMART" id="SM00380">
    <property type="entry name" value="AP2"/>
    <property type="match status" value="1"/>
</dbReference>
<evidence type="ECO:0000256" key="6">
    <source>
        <dbReference type="ARBA" id="ARBA00023242"/>
    </source>
</evidence>
<dbReference type="GO" id="GO:0005634">
    <property type="term" value="C:nucleus"/>
    <property type="evidence" value="ECO:0007669"/>
    <property type="project" value="UniProtKB-SubCell"/>
</dbReference>
<proteinExistence type="predicted"/>
<dbReference type="SUPFAM" id="SSF54171">
    <property type="entry name" value="DNA-binding domain"/>
    <property type="match status" value="1"/>
</dbReference>
<dbReference type="OrthoDB" id="10038011at2759"/>
<dbReference type="InterPro" id="IPR036955">
    <property type="entry name" value="AP2/ERF_dom_sf"/>
</dbReference>
<keyword evidence="6" id="KW-0539">Nucleus</keyword>
<dbReference type="FunFam" id="3.30.730.10:FF:000001">
    <property type="entry name" value="Ethylene-responsive transcription factor 2"/>
    <property type="match status" value="1"/>
</dbReference>
<evidence type="ECO:0000256" key="7">
    <source>
        <dbReference type="SAM" id="MobiDB-lite"/>
    </source>
</evidence>
<evidence type="ECO:0000313" key="9">
    <source>
        <dbReference type="EMBL" id="KAF7153614.1"/>
    </source>
</evidence>
<keyword evidence="2" id="KW-0611">Plant defense</keyword>
<evidence type="ECO:0000256" key="3">
    <source>
        <dbReference type="ARBA" id="ARBA00023015"/>
    </source>
</evidence>
<evidence type="ECO:0000256" key="5">
    <source>
        <dbReference type="ARBA" id="ARBA00023163"/>
    </source>
</evidence>
<protein>
    <recommendedName>
        <fullName evidence="8">AP2/ERF domain-containing protein</fullName>
    </recommendedName>
</protein>
<evidence type="ECO:0000256" key="2">
    <source>
        <dbReference type="ARBA" id="ARBA00022821"/>
    </source>
</evidence>
<dbReference type="GO" id="GO:0003677">
    <property type="term" value="F:DNA binding"/>
    <property type="evidence" value="ECO:0007669"/>
    <property type="project" value="UniProtKB-KW"/>
</dbReference>
<sequence length="152" mass="16738">MEGPAEKGGGKAPERGSGEAKYRGIRRRPWGKYAAEIRDSKRNGSRIWLGTFETAEEAARAYDKAAYAMRGHQAILNFPNEFCSDDSTTTTSLMSPPSCTVGSSSSSSSTRHGGGGEEQDKAIEFEFFDNKLLEELLEVKEEGQEMKKAKFK</sequence>
<dbReference type="InterPro" id="IPR001471">
    <property type="entry name" value="AP2/ERF_dom"/>
</dbReference>
<feature type="compositionally biased region" description="Low complexity" evidence="7">
    <location>
        <begin position="86"/>
        <end position="109"/>
    </location>
</feature>
<comment type="caution">
    <text evidence="9">The sequence shown here is derived from an EMBL/GenBank/DDBJ whole genome shotgun (WGS) entry which is preliminary data.</text>
</comment>
<evidence type="ECO:0000313" key="10">
    <source>
        <dbReference type="Proteomes" id="UP000626092"/>
    </source>
</evidence>
<feature type="region of interest" description="Disordered" evidence="7">
    <location>
        <begin position="1"/>
        <end position="25"/>
    </location>
</feature>
<organism evidence="9 10">
    <name type="scientific">Rhododendron simsii</name>
    <name type="common">Sims's rhododendron</name>
    <dbReference type="NCBI Taxonomy" id="118357"/>
    <lineage>
        <taxon>Eukaryota</taxon>
        <taxon>Viridiplantae</taxon>
        <taxon>Streptophyta</taxon>
        <taxon>Embryophyta</taxon>
        <taxon>Tracheophyta</taxon>
        <taxon>Spermatophyta</taxon>
        <taxon>Magnoliopsida</taxon>
        <taxon>eudicotyledons</taxon>
        <taxon>Gunneridae</taxon>
        <taxon>Pentapetalae</taxon>
        <taxon>asterids</taxon>
        <taxon>Ericales</taxon>
        <taxon>Ericaceae</taxon>
        <taxon>Ericoideae</taxon>
        <taxon>Rhodoreae</taxon>
        <taxon>Rhododendron</taxon>
    </lineage>
</organism>
<reference evidence="9" key="1">
    <citation type="submission" date="2019-11" db="EMBL/GenBank/DDBJ databases">
        <authorList>
            <person name="Liu Y."/>
            <person name="Hou J."/>
            <person name="Li T.-Q."/>
            <person name="Guan C.-H."/>
            <person name="Wu X."/>
            <person name="Wu H.-Z."/>
            <person name="Ling F."/>
            <person name="Zhang R."/>
            <person name="Shi X.-G."/>
            <person name="Ren J.-P."/>
            <person name="Chen E.-F."/>
            <person name="Sun J.-M."/>
        </authorList>
    </citation>
    <scope>NUCLEOTIDE SEQUENCE</scope>
    <source>
        <strain evidence="9">Adult_tree_wgs_1</strain>
        <tissue evidence="9">Leaves</tissue>
    </source>
</reference>
<feature type="domain" description="AP2/ERF" evidence="8">
    <location>
        <begin position="21"/>
        <end position="79"/>
    </location>
</feature>
<dbReference type="Proteomes" id="UP000626092">
    <property type="component" value="Unassembled WGS sequence"/>
</dbReference>
<evidence type="ECO:0000256" key="1">
    <source>
        <dbReference type="ARBA" id="ARBA00004123"/>
    </source>
</evidence>
<keyword evidence="3" id="KW-0805">Transcription regulation</keyword>
<keyword evidence="10" id="KW-1185">Reference proteome</keyword>
<dbReference type="InterPro" id="IPR044808">
    <property type="entry name" value="ERF_plant"/>
</dbReference>
<accession>A0A834LZ25</accession>
<dbReference type="Pfam" id="PF00847">
    <property type="entry name" value="AP2"/>
    <property type="match status" value="1"/>
</dbReference>
<comment type="subcellular location">
    <subcellularLocation>
        <location evidence="1">Nucleus</location>
    </subcellularLocation>
</comment>
<dbReference type="InterPro" id="IPR016177">
    <property type="entry name" value="DNA-bd_dom_sf"/>
</dbReference>
<keyword evidence="4" id="KW-0238">DNA-binding</keyword>
<dbReference type="PRINTS" id="PR00367">
    <property type="entry name" value="ETHRSPELEMNT"/>
</dbReference>
<dbReference type="Gene3D" id="3.30.730.10">
    <property type="entry name" value="AP2/ERF domain"/>
    <property type="match status" value="1"/>
</dbReference>
<dbReference type="PROSITE" id="PS51032">
    <property type="entry name" value="AP2_ERF"/>
    <property type="match status" value="1"/>
</dbReference>
<keyword evidence="5" id="KW-0804">Transcription</keyword>